<gene>
    <name evidence="1" type="ORF">XP315_20915</name>
</gene>
<proteinExistence type="predicted"/>
<protein>
    <recommendedName>
        <fullName evidence="3">ATP-binding protein</fullName>
    </recommendedName>
</protein>
<accession>A0ABR5EMB9</accession>
<organism evidence="1 2">
    <name type="scientific">Xanthomonas perforans</name>
    <dbReference type="NCBI Taxonomy" id="442694"/>
    <lineage>
        <taxon>Bacteria</taxon>
        <taxon>Pseudomonadati</taxon>
        <taxon>Pseudomonadota</taxon>
        <taxon>Gammaproteobacteria</taxon>
        <taxon>Lysobacterales</taxon>
        <taxon>Lysobacteraceae</taxon>
        <taxon>Xanthomonas</taxon>
    </lineage>
</organism>
<evidence type="ECO:0008006" key="3">
    <source>
        <dbReference type="Google" id="ProtNLM"/>
    </source>
</evidence>
<dbReference type="Proteomes" id="UP000035369">
    <property type="component" value="Unassembled WGS sequence"/>
</dbReference>
<comment type="caution">
    <text evidence="1">The sequence shown here is derived from an EMBL/GenBank/DDBJ whole genome shotgun (WGS) entry which is preliminary data.</text>
</comment>
<reference evidence="1 2" key="1">
    <citation type="submission" date="2015-02" db="EMBL/GenBank/DDBJ databases">
        <title>Whole genome sequencing of multiple isolates of three species of pepper and tomato-infecting xanthomonads reveals genetic diversity in field strains and pinpoints effectors responsible for host specificity.</title>
        <authorList>
            <person name="Schwartz A."/>
            <person name="Dahlbeck D."/>
            <person name="Staskawicz B."/>
            <person name="Bart R."/>
            <person name="Potnis N."/>
            <person name="Minsavage G."/>
            <person name="Timilsina S."/>
            <person name="Goss E."/>
            <person name="Jones J."/>
            <person name="Vallad G."/>
            <person name="Barak J."/>
            <person name="Miller S."/>
            <person name="Ritchie D."/>
            <person name="Martins J.Jr."/>
            <person name="Patane J.S."/>
            <person name="Setubal J.C."/>
        </authorList>
    </citation>
    <scope>NUCLEOTIDE SEQUENCE [LARGE SCALE GENOMIC DNA]</scope>
    <source>
        <strain evidence="1 2">Xp3-15</strain>
    </source>
</reference>
<evidence type="ECO:0000313" key="2">
    <source>
        <dbReference type="Proteomes" id="UP000035369"/>
    </source>
</evidence>
<keyword evidence="2" id="KW-1185">Reference proteome</keyword>
<sequence>MPKKPAALKAIVIDDAYALPTPATLRQYLKPLRTFLMRNPGSKTWFDATFGLTGKANVPAYFDPLLGSAEKRKLFWDKREKCPDPNYLIEAIADLVAEVAPKKAPLIAVEKELLGRGWSVASLSQLPAPEDVDSDLSLVVIDYVLQEEMPDDLVEKIKRSIEFLQALLLRYSNTGRSPLVVLISSLPSVKKKQAEEFKGEVRLQGAFFRFIPKSGIATKLGPYLDGFVRERDELDLFGKFHRDFATALEEGVRTLTKQIRALELQDLATLQVGQLRFEKESLGDYLAWMCGQVLTNKLQQNAMVAESSDKLPSKSYKVLLGHLEPTQGIPQLFTDLSSVRTASGELSKQRNKKRALRFGDVFVGATPKNKTDPVPPKYYLVVSQTCDLLQEKLIHGQVLCVEGSAHEIEPTEAALLDATFKQMEDQGQIIKSDDKFLQIQWHPKQLVTLPLKALEKDKGFSYLGRLNEIYALEAQQDALQSLSRIGVPIKPGYGFFFSEACLRVFGSKTEVKALATTLRNETVLAAMRLDKSGTKSKYHLLLSADLRDWLVKEMNRLPAEATFPAELKGLAQGFIQWLADDDFRVICSGTKGVTPSREVPNGGATETKKIDKFELLLPQLSVFGAAPVTNGVRLSLELVRI</sequence>
<dbReference type="RefSeq" id="WP_046932782.1">
    <property type="nucleotide sequence ID" value="NZ_JAKHHD010000048.1"/>
</dbReference>
<evidence type="ECO:0000313" key="1">
    <source>
        <dbReference type="EMBL" id="KLC02019.1"/>
    </source>
</evidence>
<dbReference type="EMBL" id="JZUY01000051">
    <property type="protein sequence ID" value="KLC02019.1"/>
    <property type="molecule type" value="Genomic_DNA"/>
</dbReference>
<name>A0ABR5EMB9_XANPE</name>